<dbReference type="EMBL" id="VAUP01000002">
    <property type="protein sequence ID" value="TLX45024.1"/>
    <property type="molecule type" value="Genomic_DNA"/>
</dbReference>
<evidence type="ECO:0000313" key="2">
    <source>
        <dbReference type="Proteomes" id="UP000305131"/>
    </source>
</evidence>
<dbReference type="AlphaFoldDB" id="A0A6C1KNT8"/>
<protein>
    <submittedName>
        <fullName evidence="1">Uncharacterized protein</fullName>
    </submittedName>
</protein>
<dbReference type="Proteomes" id="UP000305131">
    <property type="component" value="Unassembled WGS sequence"/>
</dbReference>
<name>A0A6C1KNT8_XANAU</name>
<sequence>MTKLLDQAIAEIRKLSDAEQDRVAELLLGLVHRGEAGGEDGEADYQLTPEQIERVRLGLAQARRGEFADPQEIEELWRQFGL</sequence>
<comment type="caution">
    <text evidence="1">The sequence shown here is derived from an EMBL/GenBank/DDBJ whole genome shotgun (WGS) entry which is preliminary data.</text>
</comment>
<dbReference type="OrthoDB" id="7889158at2"/>
<proteinExistence type="predicted"/>
<organism evidence="1 2">
    <name type="scientific">Xanthobacter autotrophicus</name>
    <dbReference type="NCBI Taxonomy" id="280"/>
    <lineage>
        <taxon>Bacteria</taxon>
        <taxon>Pseudomonadati</taxon>
        <taxon>Pseudomonadota</taxon>
        <taxon>Alphaproteobacteria</taxon>
        <taxon>Hyphomicrobiales</taxon>
        <taxon>Xanthobacteraceae</taxon>
        <taxon>Xanthobacter</taxon>
    </lineage>
</organism>
<dbReference type="GeneID" id="95772029"/>
<accession>A0A6C1KNT8</accession>
<dbReference type="RefSeq" id="WP_138397649.1">
    <property type="nucleotide sequence ID" value="NZ_JBAFVI010000004.1"/>
</dbReference>
<reference evidence="1 2" key="1">
    <citation type="submission" date="2019-05" db="EMBL/GenBank/DDBJ databases">
        <authorList>
            <person name="Zhou X."/>
        </authorList>
    </citation>
    <scope>NUCLEOTIDE SEQUENCE [LARGE SCALE GENOMIC DNA]</scope>
    <source>
        <strain evidence="1 2">DSM 432</strain>
    </source>
</reference>
<evidence type="ECO:0000313" key="1">
    <source>
        <dbReference type="EMBL" id="TLX45024.1"/>
    </source>
</evidence>
<gene>
    <name evidence="1" type="ORF">FBQ73_00945</name>
</gene>